<organism evidence="1 2">
    <name type="scientific">Nocardioides baculatus</name>
    <dbReference type="NCBI Taxonomy" id="2801337"/>
    <lineage>
        <taxon>Bacteria</taxon>
        <taxon>Bacillati</taxon>
        <taxon>Actinomycetota</taxon>
        <taxon>Actinomycetes</taxon>
        <taxon>Propionibacteriales</taxon>
        <taxon>Nocardioidaceae</taxon>
        <taxon>Nocardioides</taxon>
    </lineage>
</organism>
<proteinExistence type="predicted"/>
<protein>
    <recommendedName>
        <fullName evidence="3">WXG100 family type VII secretion target</fullName>
    </recommendedName>
</protein>
<evidence type="ECO:0000313" key="1">
    <source>
        <dbReference type="EMBL" id="MBL0749340.1"/>
    </source>
</evidence>
<accession>A0ABS1LCC1</accession>
<comment type="caution">
    <text evidence="1">The sequence shown here is derived from an EMBL/GenBank/DDBJ whole genome shotgun (WGS) entry which is preliminary data.</text>
</comment>
<gene>
    <name evidence="1" type="ORF">JI751_17095</name>
</gene>
<reference evidence="1 2" key="1">
    <citation type="submission" date="2021-01" db="EMBL/GenBank/DDBJ databases">
        <title>Genome seq and assembly of Nocardiodes sp. G10.</title>
        <authorList>
            <person name="Chhetri G."/>
        </authorList>
    </citation>
    <scope>NUCLEOTIDE SEQUENCE [LARGE SCALE GENOMIC DNA]</scope>
    <source>
        <strain evidence="1 2">G10</strain>
    </source>
</reference>
<sequence length="346" mass="37140">MTGSSFDRDDFATKVTEIGEMLGEVWAIDELVRWVEANPEGGGAAQPNNGWYPRIEVGEKYPFEFEAPEGSWWPLLTSGRNWGAQVAESVRSLTWDIVRTESATFDDAVGAIRTGVVDRLRTGVGDDFARIDNNLAAWNGDAADAFGDWYGQVEHIARRQTYVAETVCSGIAASKAVVDLGQQSLKNVVDGVHALLDEQLRRRHDSLGLPPENSAFEVLVLGALVFGLLAAIPTGGASVAGTAAALSSAAAATNQLLTYAATQVPTGDTRELTASTADEVFHSLSDSINQVIDNVRVQWHGVESTIEELIAHATASADDHLLAPVRPRIVRRGATPDGFHHESAPR</sequence>
<evidence type="ECO:0000313" key="2">
    <source>
        <dbReference type="Proteomes" id="UP000636918"/>
    </source>
</evidence>
<evidence type="ECO:0008006" key="3">
    <source>
        <dbReference type="Google" id="ProtNLM"/>
    </source>
</evidence>
<name>A0ABS1LCC1_9ACTN</name>
<dbReference type="EMBL" id="JAERSG010000005">
    <property type="protein sequence ID" value="MBL0749340.1"/>
    <property type="molecule type" value="Genomic_DNA"/>
</dbReference>
<dbReference type="RefSeq" id="WP_201939227.1">
    <property type="nucleotide sequence ID" value="NZ_JAERSG010000005.1"/>
</dbReference>
<dbReference type="Proteomes" id="UP000636918">
    <property type="component" value="Unassembled WGS sequence"/>
</dbReference>
<keyword evidence="2" id="KW-1185">Reference proteome</keyword>